<organism evidence="1 2">
    <name type="scientific">Strongylocentrotus purpuratus</name>
    <name type="common">Purple sea urchin</name>
    <dbReference type="NCBI Taxonomy" id="7668"/>
    <lineage>
        <taxon>Eukaryota</taxon>
        <taxon>Metazoa</taxon>
        <taxon>Echinodermata</taxon>
        <taxon>Eleutherozoa</taxon>
        <taxon>Echinozoa</taxon>
        <taxon>Echinoidea</taxon>
        <taxon>Euechinoidea</taxon>
        <taxon>Echinacea</taxon>
        <taxon>Camarodonta</taxon>
        <taxon>Echinidea</taxon>
        <taxon>Strongylocentrotidae</taxon>
        <taxon>Strongylocentrotus</taxon>
    </lineage>
</organism>
<protein>
    <submittedName>
        <fullName evidence="1">Uncharacterized protein</fullName>
    </submittedName>
</protein>
<dbReference type="Proteomes" id="UP000007110">
    <property type="component" value="Unassembled WGS sequence"/>
</dbReference>
<dbReference type="AlphaFoldDB" id="A0A7M7NCS1"/>
<evidence type="ECO:0000313" key="2">
    <source>
        <dbReference type="Proteomes" id="UP000007110"/>
    </source>
</evidence>
<evidence type="ECO:0000313" key="1">
    <source>
        <dbReference type="EnsemblMetazoa" id="XP_030834802"/>
    </source>
</evidence>
<proteinExistence type="predicted"/>
<dbReference type="RefSeq" id="XP_030834802.1">
    <property type="nucleotide sequence ID" value="XM_030978942.1"/>
</dbReference>
<sequence length="641" mass="73478">MVSEELLDHIIRSISEERDLHRFLLELIPDRNVTLSRSAGKRGNIATKAKKDLERWRGGMKTANPNYLLSLALERATCKPLDRTFFQVPEELLKAISPQEVDQFVYKLTGRHCTRLATAECIADKNGIKAVIDDNNKDLFDTRRMIIDWVDGHECSNYEKRCRLDDAIIKIGRHDMTDVFKTTYYRVKTGNEVVGPHADAESFNSRSVFDDDLAVFLKYLPSDAMHLFLEKLGIPVDEESDDLEERLRGWRDKQMSDTKACDLQDLVSIYQEVLNDSNCSDVIKVTDEELKNLVENIPSELVQDLTSRLGIDITNERNKSLLQHLKGWRDNHEIGTCREALRKALQELGLSGCIVDLLPPHHVYQAEVVRLAYNILYKDVELLATLLGMDTSRRKEVQKADKGTVGLLIDLLNQYKDDDVYRRHDFCVSLGNLGYLDAAQLAFFGYEVSLSELSNITSPLQKEEMERLLDHLQADKAGRSVVRGTKEPYDNLKLIMVWKNQFRTEPFHYRLKLAVGLKAIQQPKIAYDVLAGKYRTLNVNSDVVESICNSLDVDPLKKLCGEIGQYKLMQKSRSKTAKGVGVWVTNWLEQFDKTPARTTVLNMTIDKFTSRRLKNDKIFRAGFFELAEEIMLVEYPRFPSD</sequence>
<reference evidence="1" key="2">
    <citation type="submission" date="2021-01" db="UniProtKB">
        <authorList>
            <consortium name="EnsemblMetazoa"/>
        </authorList>
    </citation>
    <scope>IDENTIFICATION</scope>
</reference>
<reference evidence="2" key="1">
    <citation type="submission" date="2015-02" db="EMBL/GenBank/DDBJ databases">
        <title>Genome sequencing for Strongylocentrotus purpuratus.</title>
        <authorList>
            <person name="Murali S."/>
            <person name="Liu Y."/>
            <person name="Vee V."/>
            <person name="English A."/>
            <person name="Wang M."/>
            <person name="Skinner E."/>
            <person name="Han Y."/>
            <person name="Muzny D.M."/>
            <person name="Worley K.C."/>
            <person name="Gibbs R.A."/>
        </authorList>
    </citation>
    <scope>NUCLEOTIDE SEQUENCE</scope>
</reference>
<name>A0A7M7NCS1_STRPU</name>
<dbReference type="EnsemblMetazoa" id="XM_030978942">
    <property type="protein sequence ID" value="XP_030834802"/>
    <property type="gene ID" value="LOC100891915"/>
</dbReference>
<keyword evidence="2" id="KW-1185">Reference proteome</keyword>
<dbReference type="InParanoid" id="A0A7M7NCS1"/>
<dbReference type="GeneID" id="100891915"/>
<dbReference type="KEGG" id="spu:100891915"/>
<accession>A0A7M7NCS1</accession>